<evidence type="ECO:0000259" key="8">
    <source>
        <dbReference type="Pfam" id="PF00933"/>
    </source>
</evidence>
<dbReference type="SUPFAM" id="SSF51445">
    <property type="entry name" value="(Trans)glycosidases"/>
    <property type="match status" value="1"/>
</dbReference>
<dbReference type="InterPro" id="IPR050226">
    <property type="entry name" value="NagZ_Beta-hexosaminidase"/>
</dbReference>
<evidence type="ECO:0000256" key="2">
    <source>
        <dbReference type="ARBA" id="ARBA00005336"/>
    </source>
</evidence>
<feature type="region of interest" description="Disordered" evidence="6">
    <location>
        <begin position="31"/>
        <end position="63"/>
    </location>
</feature>
<protein>
    <recommendedName>
        <fullName evidence="3">beta-N-acetylhexosaminidase</fullName>
        <ecNumber evidence="3">3.2.1.52</ecNumber>
    </recommendedName>
</protein>
<dbReference type="Gene3D" id="3.20.20.300">
    <property type="entry name" value="Glycoside hydrolase, family 3, N-terminal domain"/>
    <property type="match status" value="1"/>
</dbReference>
<evidence type="ECO:0000313" key="10">
    <source>
        <dbReference type="Proteomes" id="UP000309673"/>
    </source>
</evidence>
<gene>
    <name evidence="9" type="ORF">E5161_14395</name>
</gene>
<evidence type="ECO:0000256" key="6">
    <source>
        <dbReference type="SAM" id="MobiDB-lite"/>
    </source>
</evidence>
<comment type="caution">
    <text evidence="9">The sequence shown here is derived from an EMBL/GenBank/DDBJ whole genome shotgun (WGS) entry which is preliminary data.</text>
</comment>
<evidence type="ECO:0000256" key="7">
    <source>
        <dbReference type="SAM" id="SignalP"/>
    </source>
</evidence>
<name>A0A4U0F9W6_9BACL</name>
<accession>A0A4U0F9W6</accession>
<evidence type="ECO:0000256" key="5">
    <source>
        <dbReference type="ARBA" id="ARBA00023295"/>
    </source>
</evidence>
<dbReference type="InterPro" id="IPR025453">
    <property type="entry name" value="DUF4309"/>
</dbReference>
<dbReference type="EC" id="3.2.1.52" evidence="3"/>
<keyword evidence="10" id="KW-1185">Reference proteome</keyword>
<sequence length="576" mass="63663">MIRLTRFLKNCVFVLLISSLTLFTSGCFSNAQPEQSTPSQAQSTPPQAQSTPPEAQNYSPQPNIDSYINEIVTAAQNGQTPNEPFTLGETDINDITHKWGKPNNVSDTKVGLYATYDNNKTTFGYYRHSPIFDVRDYSSDLKKLTLNDIEKAMGKPNKVSSYDDHAVHQQILVYSLKNGKELKWIINKPTNENSNSSVDHISVYDPEIADHSLAAQLYNMTLDEKIGQMLMVGVNGTTAGSDAKEMINNLHAGGIIFYGSNIKTANQTVDFTNQLKAMNQSAKNPLPLFMSVDEEGGIVDRMPSPILKMPSAFAVGKKDDSDFSYNVGETLGEAVRDLGFNMDYAPVLDVIKDPSASAIGKRSFGTDPNLVSRLGVAAMKGIRSQNVIPVVKHFPGYGSVSVDAHQDLPTVEYGRNQLEKNDWLPYKNAIKNDADVVMVTHELVKGLETKYPASMSSTIMTNMLRDQLNFKGVIMTDDMTMGAIAKRYDIQTAAVKSVEAGADVVMISFHKDEQINAFHALKQAVVKGTISEQRIDDSVYRIMKLKQKYKLSDKRIGYPNIASLNNDIEKIINGLK</sequence>
<dbReference type="Proteomes" id="UP000309673">
    <property type="component" value="Unassembled WGS sequence"/>
</dbReference>
<dbReference type="PANTHER" id="PTHR30480:SF13">
    <property type="entry name" value="BETA-HEXOSAMINIDASE"/>
    <property type="match status" value="1"/>
</dbReference>
<dbReference type="PROSITE" id="PS51257">
    <property type="entry name" value="PROKAR_LIPOPROTEIN"/>
    <property type="match status" value="1"/>
</dbReference>
<evidence type="ECO:0000256" key="1">
    <source>
        <dbReference type="ARBA" id="ARBA00001231"/>
    </source>
</evidence>
<feature type="chain" id="PRO_5020445512" description="beta-N-acetylhexosaminidase" evidence="7">
    <location>
        <begin position="32"/>
        <end position="576"/>
    </location>
</feature>
<dbReference type="Pfam" id="PF14172">
    <property type="entry name" value="DUF4309"/>
    <property type="match status" value="1"/>
</dbReference>
<keyword evidence="4" id="KW-0378">Hydrolase</keyword>
<dbReference type="OrthoDB" id="9805821at2"/>
<dbReference type="GO" id="GO:0009254">
    <property type="term" value="P:peptidoglycan turnover"/>
    <property type="evidence" value="ECO:0007669"/>
    <property type="project" value="TreeGrafter"/>
</dbReference>
<dbReference type="InterPro" id="IPR017853">
    <property type="entry name" value="GH"/>
</dbReference>
<dbReference type="AlphaFoldDB" id="A0A4U0F9W6"/>
<comment type="catalytic activity">
    <reaction evidence="1">
        <text>Hydrolysis of terminal non-reducing N-acetyl-D-hexosamine residues in N-acetyl-beta-D-hexosaminides.</text>
        <dbReference type="EC" id="3.2.1.52"/>
    </reaction>
</comment>
<dbReference type="InterPro" id="IPR001764">
    <property type="entry name" value="Glyco_hydro_3_N"/>
</dbReference>
<keyword evidence="5" id="KW-0326">Glycosidase</keyword>
<dbReference type="EMBL" id="SUPK01000007">
    <property type="protein sequence ID" value="TJY40904.1"/>
    <property type="molecule type" value="Genomic_DNA"/>
</dbReference>
<evidence type="ECO:0000256" key="3">
    <source>
        <dbReference type="ARBA" id="ARBA00012663"/>
    </source>
</evidence>
<reference evidence="9 10" key="1">
    <citation type="submission" date="2019-04" db="EMBL/GenBank/DDBJ databases">
        <title>Cohnella sp. nov., isolated from soil.</title>
        <authorList>
            <person name="Kim W."/>
        </authorList>
    </citation>
    <scope>NUCLEOTIDE SEQUENCE [LARGE SCALE GENOMIC DNA]</scope>
    <source>
        <strain evidence="9 10">CAU 1483</strain>
    </source>
</reference>
<dbReference type="GO" id="GO:0004563">
    <property type="term" value="F:beta-N-acetylhexosaminidase activity"/>
    <property type="evidence" value="ECO:0007669"/>
    <property type="project" value="UniProtKB-EC"/>
</dbReference>
<proteinExistence type="inferred from homology"/>
<keyword evidence="7" id="KW-0732">Signal</keyword>
<dbReference type="PROSITE" id="PS00775">
    <property type="entry name" value="GLYCOSYL_HYDROL_F3"/>
    <property type="match status" value="1"/>
</dbReference>
<dbReference type="PANTHER" id="PTHR30480">
    <property type="entry name" value="BETA-HEXOSAMINIDASE-RELATED"/>
    <property type="match status" value="1"/>
</dbReference>
<organism evidence="9 10">
    <name type="scientific">Cohnella pontilimi</name>
    <dbReference type="NCBI Taxonomy" id="2564100"/>
    <lineage>
        <taxon>Bacteria</taxon>
        <taxon>Bacillati</taxon>
        <taxon>Bacillota</taxon>
        <taxon>Bacilli</taxon>
        <taxon>Bacillales</taxon>
        <taxon>Paenibacillaceae</taxon>
        <taxon>Cohnella</taxon>
    </lineage>
</organism>
<dbReference type="GO" id="GO:0005975">
    <property type="term" value="P:carbohydrate metabolic process"/>
    <property type="evidence" value="ECO:0007669"/>
    <property type="project" value="InterPro"/>
</dbReference>
<dbReference type="InterPro" id="IPR036962">
    <property type="entry name" value="Glyco_hydro_3_N_sf"/>
</dbReference>
<evidence type="ECO:0000256" key="4">
    <source>
        <dbReference type="ARBA" id="ARBA00022801"/>
    </source>
</evidence>
<feature type="compositionally biased region" description="Low complexity" evidence="6">
    <location>
        <begin position="31"/>
        <end position="56"/>
    </location>
</feature>
<dbReference type="Pfam" id="PF00933">
    <property type="entry name" value="Glyco_hydro_3"/>
    <property type="match status" value="1"/>
</dbReference>
<dbReference type="InterPro" id="IPR019800">
    <property type="entry name" value="Glyco_hydro_3_AS"/>
</dbReference>
<comment type="similarity">
    <text evidence="2">Belongs to the glycosyl hydrolase 3 family.</text>
</comment>
<evidence type="ECO:0000313" key="9">
    <source>
        <dbReference type="EMBL" id="TJY40904.1"/>
    </source>
</evidence>
<feature type="signal peptide" evidence="7">
    <location>
        <begin position="1"/>
        <end position="31"/>
    </location>
</feature>
<feature type="domain" description="Glycoside hydrolase family 3 N-terminal" evidence="8">
    <location>
        <begin position="221"/>
        <end position="545"/>
    </location>
</feature>